<accession>A0A0D2L336</accession>
<dbReference type="VEuPathDB" id="FungiDB:Z520_00125"/>
<organism evidence="3 4">
    <name type="scientific">Fonsecaea multimorphosa CBS 102226</name>
    <dbReference type="NCBI Taxonomy" id="1442371"/>
    <lineage>
        <taxon>Eukaryota</taxon>
        <taxon>Fungi</taxon>
        <taxon>Dikarya</taxon>
        <taxon>Ascomycota</taxon>
        <taxon>Pezizomycotina</taxon>
        <taxon>Eurotiomycetes</taxon>
        <taxon>Chaetothyriomycetidae</taxon>
        <taxon>Chaetothyriales</taxon>
        <taxon>Herpotrichiellaceae</taxon>
        <taxon>Fonsecaea</taxon>
    </lineage>
</organism>
<feature type="compositionally biased region" description="Pro residues" evidence="1">
    <location>
        <begin position="10"/>
        <end position="19"/>
    </location>
</feature>
<dbReference type="InterPro" id="IPR011051">
    <property type="entry name" value="RmlC_Cupin_sf"/>
</dbReference>
<evidence type="ECO:0000259" key="2">
    <source>
        <dbReference type="Pfam" id="PF12973"/>
    </source>
</evidence>
<gene>
    <name evidence="3" type="ORF">Z520_00125</name>
</gene>
<sequence length="133" mass="14620">MPLEQQEFSRPPPPPPPGTPADSETVKPWYSIGPGVWELLLNGNKDSEERSVLQWHEPNAVSVTNGLITHAYVEEVCLLRGDLEDITLGQTWSTGAYAYRYPGMEHGPYKASSSGCLMFVKLSPRSGSVALFT</sequence>
<feature type="domain" description="ChrR-like cupin" evidence="2">
    <location>
        <begin position="27"/>
        <end position="124"/>
    </location>
</feature>
<dbReference type="SUPFAM" id="SSF51182">
    <property type="entry name" value="RmlC-like cupins"/>
    <property type="match status" value="1"/>
</dbReference>
<dbReference type="GeneID" id="27705871"/>
<evidence type="ECO:0000313" key="4">
    <source>
        <dbReference type="Proteomes" id="UP000053411"/>
    </source>
</evidence>
<dbReference type="Pfam" id="PF12973">
    <property type="entry name" value="Cupin_7"/>
    <property type="match status" value="1"/>
</dbReference>
<dbReference type="InterPro" id="IPR014710">
    <property type="entry name" value="RmlC-like_jellyroll"/>
</dbReference>
<dbReference type="Proteomes" id="UP000053411">
    <property type="component" value="Unassembled WGS sequence"/>
</dbReference>
<dbReference type="AlphaFoldDB" id="A0A0D2L336"/>
<keyword evidence="4" id="KW-1185">Reference proteome</keyword>
<feature type="region of interest" description="Disordered" evidence="1">
    <location>
        <begin position="1"/>
        <end position="25"/>
    </location>
</feature>
<dbReference type="Gene3D" id="2.60.120.10">
    <property type="entry name" value="Jelly Rolls"/>
    <property type="match status" value="1"/>
</dbReference>
<dbReference type="InterPro" id="IPR025979">
    <property type="entry name" value="ChrR-like_cupin_dom"/>
</dbReference>
<proteinExistence type="predicted"/>
<dbReference type="RefSeq" id="XP_016637556.1">
    <property type="nucleotide sequence ID" value="XM_016770646.1"/>
</dbReference>
<protein>
    <recommendedName>
        <fullName evidence="2">ChrR-like cupin domain-containing protein</fullName>
    </recommendedName>
</protein>
<dbReference type="EMBL" id="KN848062">
    <property type="protein sequence ID" value="KIY03434.1"/>
    <property type="molecule type" value="Genomic_DNA"/>
</dbReference>
<dbReference type="OrthoDB" id="9970537at2759"/>
<evidence type="ECO:0000256" key="1">
    <source>
        <dbReference type="SAM" id="MobiDB-lite"/>
    </source>
</evidence>
<evidence type="ECO:0000313" key="3">
    <source>
        <dbReference type="EMBL" id="KIY03434.1"/>
    </source>
</evidence>
<reference evidence="3 4" key="1">
    <citation type="submission" date="2015-01" db="EMBL/GenBank/DDBJ databases">
        <title>The Genome Sequence of Fonsecaea multimorphosa CBS 102226.</title>
        <authorList>
            <consortium name="The Broad Institute Genomics Platform"/>
            <person name="Cuomo C."/>
            <person name="de Hoog S."/>
            <person name="Gorbushina A."/>
            <person name="Stielow B."/>
            <person name="Teixiera M."/>
            <person name="Abouelleil A."/>
            <person name="Chapman S.B."/>
            <person name="Priest M."/>
            <person name="Young S.K."/>
            <person name="Wortman J."/>
            <person name="Nusbaum C."/>
            <person name="Birren B."/>
        </authorList>
    </citation>
    <scope>NUCLEOTIDE SEQUENCE [LARGE SCALE GENOMIC DNA]</scope>
    <source>
        <strain evidence="3 4">CBS 102226</strain>
    </source>
</reference>
<name>A0A0D2L336_9EURO</name>